<dbReference type="Proteomes" id="UP001311232">
    <property type="component" value="Unassembled WGS sequence"/>
</dbReference>
<protein>
    <submittedName>
        <fullName evidence="2">Uncharacterized protein</fullName>
    </submittedName>
</protein>
<sequence>MFAPCYPSFYVRVCTPGTVRAVPLRPLFQPLLTKRHCSIMTVPCPSYLNILFCDQHRVPCMSTLVLCVCAFRVRSRPLTSHHRPPQFAHEAPTPSRDSEIVLQSQ</sequence>
<keyword evidence="3" id="KW-1185">Reference proteome</keyword>
<reference evidence="2 3" key="1">
    <citation type="submission" date="2021-06" db="EMBL/GenBank/DDBJ databases">
        <authorList>
            <person name="Palmer J.M."/>
        </authorList>
    </citation>
    <scope>NUCLEOTIDE SEQUENCE [LARGE SCALE GENOMIC DNA]</scope>
    <source>
        <strain evidence="2 3">MEX-2019</strain>
        <tissue evidence="2">Muscle</tissue>
    </source>
</reference>
<name>A0AAV9S6U7_9TELE</name>
<accession>A0AAV9S6U7</accession>
<comment type="caution">
    <text evidence="2">The sequence shown here is derived from an EMBL/GenBank/DDBJ whole genome shotgun (WGS) entry which is preliminary data.</text>
</comment>
<evidence type="ECO:0000256" key="1">
    <source>
        <dbReference type="SAM" id="MobiDB-lite"/>
    </source>
</evidence>
<organism evidence="2 3">
    <name type="scientific">Crenichthys baileyi</name>
    <name type="common">White River springfish</name>
    <dbReference type="NCBI Taxonomy" id="28760"/>
    <lineage>
        <taxon>Eukaryota</taxon>
        <taxon>Metazoa</taxon>
        <taxon>Chordata</taxon>
        <taxon>Craniata</taxon>
        <taxon>Vertebrata</taxon>
        <taxon>Euteleostomi</taxon>
        <taxon>Actinopterygii</taxon>
        <taxon>Neopterygii</taxon>
        <taxon>Teleostei</taxon>
        <taxon>Neoteleostei</taxon>
        <taxon>Acanthomorphata</taxon>
        <taxon>Ovalentaria</taxon>
        <taxon>Atherinomorphae</taxon>
        <taxon>Cyprinodontiformes</taxon>
        <taxon>Goodeidae</taxon>
        <taxon>Crenichthys</taxon>
    </lineage>
</organism>
<evidence type="ECO:0000313" key="2">
    <source>
        <dbReference type="EMBL" id="KAK5616607.1"/>
    </source>
</evidence>
<gene>
    <name evidence="2" type="ORF">CRENBAI_005228</name>
</gene>
<dbReference type="AlphaFoldDB" id="A0AAV9S6U7"/>
<feature type="region of interest" description="Disordered" evidence="1">
    <location>
        <begin position="77"/>
        <end position="105"/>
    </location>
</feature>
<dbReference type="EMBL" id="JAHHUM010000879">
    <property type="protein sequence ID" value="KAK5616607.1"/>
    <property type="molecule type" value="Genomic_DNA"/>
</dbReference>
<evidence type="ECO:0000313" key="3">
    <source>
        <dbReference type="Proteomes" id="UP001311232"/>
    </source>
</evidence>
<proteinExistence type="predicted"/>